<dbReference type="Pfam" id="PF05016">
    <property type="entry name" value="ParE_toxin"/>
    <property type="match status" value="1"/>
</dbReference>
<evidence type="ECO:0000313" key="4">
    <source>
        <dbReference type="Proteomes" id="UP000767854"/>
    </source>
</evidence>
<evidence type="ECO:0000313" key="3">
    <source>
        <dbReference type="EMBL" id="MBM7560928.1"/>
    </source>
</evidence>
<dbReference type="InterPro" id="IPR007712">
    <property type="entry name" value="RelE/ParE_toxin"/>
</dbReference>
<dbReference type="NCBIfam" id="TIGR02385">
    <property type="entry name" value="RelE_StbE"/>
    <property type="match status" value="1"/>
</dbReference>
<dbReference type="Proteomes" id="UP000767854">
    <property type="component" value="Unassembled WGS sequence"/>
</dbReference>
<comment type="caution">
    <text evidence="3">The sequence shown here is derived from an EMBL/GenBank/DDBJ whole genome shotgun (WGS) entry which is preliminary data.</text>
</comment>
<dbReference type="PANTHER" id="PTHR35601:SF1">
    <property type="entry name" value="TOXIN RELE"/>
    <property type="match status" value="1"/>
</dbReference>
<evidence type="ECO:0000256" key="2">
    <source>
        <dbReference type="ARBA" id="ARBA00022649"/>
    </source>
</evidence>
<comment type="similarity">
    <text evidence="1">Belongs to the RelE toxin family.</text>
</comment>
<gene>
    <name evidence="3" type="ORF">JOC49_000442</name>
</gene>
<dbReference type="InterPro" id="IPR035093">
    <property type="entry name" value="RelE/ParE_toxin_dom_sf"/>
</dbReference>
<organism evidence="3 4">
    <name type="scientific">Fusibacter tunisiensis</name>
    <dbReference type="NCBI Taxonomy" id="1008308"/>
    <lineage>
        <taxon>Bacteria</taxon>
        <taxon>Bacillati</taxon>
        <taxon>Bacillota</taxon>
        <taxon>Clostridia</taxon>
        <taxon>Eubacteriales</taxon>
        <taxon>Eubacteriales Family XII. Incertae Sedis</taxon>
        <taxon>Fusibacter</taxon>
    </lineage>
</organism>
<protein>
    <submittedName>
        <fullName evidence="3">mRNA interferase RelE/StbE</fullName>
    </submittedName>
</protein>
<dbReference type="EMBL" id="JAFBDT010000002">
    <property type="protein sequence ID" value="MBM7560928.1"/>
    <property type="molecule type" value="Genomic_DNA"/>
</dbReference>
<dbReference type="PANTHER" id="PTHR35601">
    <property type="entry name" value="TOXIN RELE"/>
    <property type="match status" value="1"/>
</dbReference>
<keyword evidence="4" id="KW-1185">Reference proteome</keyword>
<evidence type="ECO:0000256" key="1">
    <source>
        <dbReference type="ARBA" id="ARBA00006226"/>
    </source>
</evidence>
<dbReference type="RefSeq" id="WP_204661748.1">
    <property type="nucleotide sequence ID" value="NZ_JAFBDT010000002.1"/>
</dbReference>
<dbReference type="SUPFAM" id="SSF143011">
    <property type="entry name" value="RelE-like"/>
    <property type="match status" value="1"/>
</dbReference>
<dbReference type="Gene3D" id="3.30.2310.20">
    <property type="entry name" value="RelE-like"/>
    <property type="match status" value="1"/>
</dbReference>
<keyword evidence="2" id="KW-1277">Toxin-antitoxin system</keyword>
<proteinExistence type="inferred from homology"/>
<sequence>MKYSVEYTKTALKQLKKMDRKIASFILSYVEEKLVDCEDPRRYGKALQGNLNDKWRYRVGDYRILAKIQDDIVVITVVEVGHRRDVYK</sequence>
<accession>A0ABS2MNG1</accession>
<reference evidence="3 4" key="1">
    <citation type="submission" date="2021-01" db="EMBL/GenBank/DDBJ databases">
        <title>Genomic Encyclopedia of Type Strains, Phase IV (KMG-IV): sequencing the most valuable type-strain genomes for metagenomic binning, comparative biology and taxonomic classification.</title>
        <authorList>
            <person name="Goeker M."/>
        </authorList>
    </citation>
    <scope>NUCLEOTIDE SEQUENCE [LARGE SCALE GENOMIC DNA]</scope>
    <source>
        <strain evidence="3 4">DSM 24436</strain>
    </source>
</reference>
<name>A0ABS2MNG1_9FIRM</name>